<evidence type="ECO:0000256" key="2">
    <source>
        <dbReference type="ARBA" id="ARBA00034247"/>
    </source>
</evidence>
<feature type="domain" description="GGDEF" evidence="4">
    <location>
        <begin position="196"/>
        <end position="325"/>
    </location>
</feature>
<dbReference type="CDD" id="cd01949">
    <property type="entry name" value="GGDEF"/>
    <property type="match status" value="1"/>
</dbReference>
<feature type="transmembrane region" description="Helical" evidence="3">
    <location>
        <begin position="12"/>
        <end position="30"/>
    </location>
</feature>
<reference evidence="5" key="2">
    <citation type="submission" date="2023-04" db="EMBL/GenBank/DDBJ databases">
        <authorList>
            <person name="Sun J.-Q."/>
        </authorList>
    </citation>
    <scope>NUCLEOTIDE SEQUENCE</scope>
    <source>
        <strain evidence="5">CC-YY355</strain>
    </source>
</reference>
<evidence type="ECO:0000313" key="5">
    <source>
        <dbReference type="EMBL" id="MDH7452801.1"/>
    </source>
</evidence>
<feature type="transmembrane region" description="Helical" evidence="3">
    <location>
        <begin position="135"/>
        <end position="152"/>
    </location>
</feature>
<accession>A0ABT6MR93</accession>
<dbReference type="PANTHER" id="PTHR45138:SF9">
    <property type="entry name" value="DIGUANYLATE CYCLASE DGCM-RELATED"/>
    <property type="match status" value="1"/>
</dbReference>
<dbReference type="EC" id="2.7.7.65" evidence="1"/>
<dbReference type="InterPro" id="IPR029787">
    <property type="entry name" value="Nucleotide_cyclase"/>
</dbReference>
<gene>
    <name evidence="5" type="ORF">QF205_06860</name>
</gene>
<feature type="transmembrane region" description="Helical" evidence="3">
    <location>
        <begin position="98"/>
        <end position="123"/>
    </location>
</feature>
<evidence type="ECO:0000256" key="1">
    <source>
        <dbReference type="ARBA" id="ARBA00012528"/>
    </source>
</evidence>
<dbReference type="Gene3D" id="3.30.70.270">
    <property type="match status" value="1"/>
</dbReference>
<keyword evidence="5" id="KW-0808">Transferase</keyword>
<evidence type="ECO:0000256" key="3">
    <source>
        <dbReference type="SAM" id="Phobius"/>
    </source>
</evidence>
<reference evidence="5" key="1">
    <citation type="journal article" date="2007" name="Int. J. Syst. Evol. Microbiol.">
        <title>Luteimonas composti sp. nov., a moderately thermophilic bacterium isolated from food waste.</title>
        <authorList>
            <person name="Young C.C."/>
            <person name="Kampfer P."/>
            <person name="Chen W.M."/>
            <person name="Yen W.S."/>
            <person name="Arun A.B."/>
            <person name="Lai W.A."/>
            <person name="Shen F.T."/>
            <person name="Rekha P.D."/>
            <person name="Lin K.Y."/>
            <person name="Chou J.H."/>
        </authorList>
    </citation>
    <scope>NUCLEOTIDE SEQUENCE</scope>
    <source>
        <strain evidence="5">CC-YY355</strain>
    </source>
</reference>
<keyword evidence="3" id="KW-0812">Transmembrane</keyword>
<dbReference type="SMART" id="SM00267">
    <property type="entry name" value="GGDEF"/>
    <property type="match status" value="1"/>
</dbReference>
<comment type="catalytic activity">
    <reaction evidence="2">
        <text>2 GTP = 3',3'-c-di-GMP + 2 diphosphate</text>
        <dbReference type="Rhea" id="RHEA:24898"/>
        <dbReference type="ChEBI" id="CHEBI:33019"/>
        <dbReference type="ChEBI" id="CHEBI:37565"/>
        <dbReference type="ChEBI" id="CHEBI:58805"/>
        <dbReference type="EC" id="2.7.7.65"/>
    </reaction>
</comment>
<dbReference type="Proteomes" id="UP001160550">
    <property type="component" value="Unassembled WGS sequence"/>
</dbReference>
<sequence length="334" mass="35621">MKERIRSDFHLALITLFAAITALGVTPFAIRRFLQGQPLTGIVDLAILLCIGAGAAYAWRTGRTAGAATFLAATYSIGCVAVAHIADFSGVLWVYPVLVANFLLNGRATSLLISTLAIVGIALSDTALPGLSTKLAFVATATVVSLFSFVFASRAQMQRLQLEAIALRDPLTGASNRRGMEVELRIAMTASLRSGQPLGLLVFDIDHFKSINDDFGHEAGDEVLVRVADVVRANTRTDDRFFRTGGEEFSVLLPGAGVDALREVAGKLRQAVEREVACRGRPVTISIGAAPFLPGESASDWLARADGAMYEAKHAGRNRTVLREGAQPPAQRAT</sequence>
<dbReference type="GO" id="GO:0052621">
    <property type="term" value="F:diguanylate cyclase activity"/>
    <property type="evidence" value="ECO:0007669"/>
    <property type="project" value="UniProtKB-EC"/>
</dbReference>
<dbReference type="RefSeq" id="WP_280941995.1">
    <property type="nucleotide sequence ID" value="NZ_JARYGX010000013.1"/>
</dbReference>
<proteinExistence type="predicted"/>
<feature type="transmembrane region" description="Helical" evidence="3">
    <location>
        <begin position="42"/>
        <end position="59"/>
    </location>
</feature>
<name>A0ABT6MR93_9GAMM</name>
<organism evidence="5 6">
    <name type="scientific">Luteimonas composti</name>
    <dbReference type="NCBI Taxonomy" id="398257"/>
    <lineage>
        <taxon>Bacteria</taxon>
        <taxon>Pseudomonadati</taxon>
        <taxon>Pseudomonadota</taxon>
        <taxon>Gammaproteobacteria</taxon>
        <taxon>Lysobacterales</taxon>
        <taxon>Lysobacteraceae</taxon>
        <taxon>Luteimonas</taxon>
    </lineage>
</organism>
<keyword evidence="3" id="KW-1133">Transmembrane helix</keyword>
<protein>
    <recommendedName>
        <fullName evidence="1">diguanylate cyclase</fullName>
        <ecNumber evidence="1">2.7.7.65</ecNumber>
    </recommendedName>
</protein>
<dbReference type="InterPro" id="IPR000160">
    <property type="entry name" value="GGDEF_dom"/>
</dbReference>
<keyword evidence="5" id="KW-0548">Nucleotidyltransferase</keyword>
<feature type="transmembrane region" description="Helical" evidence="3">
    <location>
        <begin position="65"/>
        <end position="86"/>
    </location>
</feature>
<dbReference type="InterPro" id="IPR043128">
    <property type="entry name" value="Rev_trsase/Diguanyl_cyclase"/>
</dbReference>
<keyword evidence="6" id="KW-1185">Reference proteome</keyword>
<dbReference type="PANTHER" id="PTHR45138">
    <property type="entry name" value="REGULATORY COMPONENTS OF SENSORY TRANSDUCTION SYSTEM"/>
    <property type="match status" value="1"/>
</dbReference>
<dbReference type="Pfam" id="PF00990">
    <property type="entry name" value="GGDEF"/>
    <property type="match status" value="1"/>
</dbReference>
<keyword evidence="3" id="KW-0472">Membrane</keyword>
<dbReference type="SUPFAM" id="SSF55073">
    <property type="entry name" value="Nucleotide cyclase"/>
    <property type="match status" value="1"/>
</dbReference>
<dbReference type="InterPro" id="IPR050469">
    <property type="entry name" value="Diguanylate_Cyclase"/>
</dbReference>
<dbReference type="NCBIfam" id="TIGR00254">
    <property type="entry name" value="GGDEF"/>
    <property type="match status" value="1"/>
</dbReference>
<evidence type="ECO:0000259" key="4">
    <source>
        <dbReference type="PROSITE" id="PS50887"/>
    </source>
</evidence>
<dbReference type="PROSITE" id="PS50887">
    <property type="entry name" value="GGDEF"/>
    <property type="match status" value="1"/>
</dbReference>
<dbReference type="EMBL" id="JARYGX010000013">
    <property type="protein sequence ID" value="MDH7452801.1"/>
    <property type="molecule type" value="Genomic_DNA"/>
</dbReference>
<comment type="caution">
    <text evidence="5">The sequence shown here is derived from an EMBL/GenBank/DDBJ whole genome shotgun (WGS) entry which is preliminary data.</text>
</comment>
<evidence type="ECO:0000313" key="6">
    <source>
        <dbReference type="Proteomes" id="UP001160550"/>
    </source>
</evidence>